<proteinExistence type="predicted"/>
<evidence type="ECO:0000256" key="2">
    <source>
        <dbReference type="ARBA" id="ARBA00022801"/>
    </source>
</evidence>
<dbReference type="OrthoDB" id="5526509at2"/>
<dbReference type="Proteomes" id="UP000249799">
    <property type="component" value="Chromosome"/>
</dbReference>
<gene>
    <name evidence="3" type="ORF">DN745_15365</name>
</gene>
<keyword evidence="3" id="KW-0255">Endonuclease</keyword>
<keyword evidence="1" id="KW-0540">Nuclease</keyword>
<evidence type="ECO:0000313" key="3">
    <source>
        <dbReference type="EMBL" id="AWV91463.1"/>
    </source>
</evidence>
<evidence type="ECO:0000313" key="4">
    <source>
        <dbReference type="Proteomes" id="UP000249799"/>
    </source>
</evidence>
<dbReference type="EMBL" id="CP030032">
    <property type="protein sequence ID" value="AWV91463.1"/>
    <property type="molecule type" value="Genomic_DNA"/>
</dbReference>
<organism evidence="3 4">
    <name type="scientific">Bradymonas sediminis</name>
    <dbReference type="NCBI Taxonomy" id="1548548"/>
    <lineage>
        <taxon>Bacteria</taxon>
        <taxon>Deltaproteobacteria</taxon>
        <taxon>Bradymonadales</taxon>
        <taxon>Bradymonadaceae</taxon>
        <taxon>Bradymonas</taxon>
    </lineage>
</organism>
<dbReference type="GO" id="GO:0004519">
    <property type="term" value="F:endonuclease activity"/>
    <property type="evidence" value="ECO:0007669"/>
    <property type="project" value="UniProtKB-KW"/>
</dbReference>
<keyword evidence="2" id="KW-0378">Hydrolase</keyword>
<evidence type="ECO:0000256" key="1">
    <source>
        <dbReference type="ARBA" id="ARBA00022722"/>
    </source>
</evidence>
<dbReference type="KEGG" id="bsed:DN745_15365"/>
<keyword evidence="4" id="KW-1185">Reference proteome</keyword>
<dbReference type="PANTHER" id="PTHR33607:SF2">
    <property type="entry name" value="ENDONUCLEASE-1"/>
    <property type="match status" value="1"/>
</dbReference>
<protein>
    <submittedName>
        <fullName evidence="3">Endonuclease I</fullName>
    </submittedName>
</protein>
<name>A0A2Z4FR48_9DELT</name>
<dbReference type="GO" id="GO:0016787">
    <property type="term" value="F:hydrolase activity"/>
    <property type="evidence" value="ECO:0007669"/>
    <property type="project" value="UniProtKB-KW"/>
</dbReference>
<dbReference type="InterPro" id="IPR007346">
    <property type="entry name" value="Endonuclease-I"/>
</dbReference>
<sequence>MPVQRHVGAFYFNPPLRVDWRQNPPGSAAYLIPLLARLRKILGTRREKDYCALALERNPTSAPFLPSSTNPTDHMKRFSIVSLLLLFAALSAPACSDDSAGSGDTNSPDITADAQIEVDAGADAGDVAEDVLSEDGVSADAAPADVAEVEEDPYEGLRDSALKSALRQTNRRHRDLGYGPARDFMFEYDMANVGAVGQIECVYTGRKAFVEGRLDAQNQNPMYNTEHTWPQSRGASGVARSDLHHLFITDGAANGKRGSVSFGNVVNASWSEGGSKLGSDSSGHKRFEPRDVHKGNVARAIFYFAVTYNHQVARDEEATLRAWHVQDPVDDAERARNDAIEGIQRSRNFFIDRPDLVDSISNF</sequence>
<dbReference type="Pfam" id="PF04231">
    <property type="entry name" value="Endonuclease_1"/>
    <property type="match status" value="1"/>
</dbReference>
<dbReference type="SUPFAM" id="SSF54060">
    <property type="entry name" value="His-Me finger endonucleases"/>
    <property type="match status" value="1"/>
</dbReference>
<dbReference type="InterPro" id="IPR044925">
    <property type="entry name" value="His-Me_finger_sf"/>
</dbReference>
<dbReference type="PANTHER" id="PTHR33607">
    <property type="entry name" value="ENDONUCLEASE-1"/>
    <property type="match status" value="1"/>
</dbReference>
<reference evidence="3 4" key="1">
    <citation type="submission" date="2018-06" db="EMBL/GenBank/DDBJ databases">
        <title>Lujinxingia sediminis gen. nov. sp. nov., a new facultative anaerobic member of the class Deltaproteobacteria, and proposal of Lujinxingaceae fam. nov.</title>
        <authorList>
            <person name="Guo L.-Y."/>
            <person name="Li C.-M."/>
            <person name="Wang S."/>
            <person name="Du Z.-J."/>
        </authorList>
    </citation>
    <scope>NUCLEOTIDE SEQUENCE [LARGE SCALE GENOMIC DNA]</scope>
    <source>
        <strain evidence="3 4">FA350</strain>
    </source>
</reference>
<accession>A0A2Z4FR48</accession>
<dbReference type="AlphaFoldDB" id="A0A2Z4FR48"/>